<dbReference type="EMBL" id="CP003940">
    <property type="protein sequence ID" value="AFZ48763.1"/>
    <property type="molecule type" value="Genomic_DNA"/>
</dbReference>
<dbReference type="PANTHER" id="PTHR24567:SF26">
    <property type="entry name" value="REGULATORY PROTEIN YEIL"/>
    <property type="match status" value="1"/>
</dbReference>
<dbReference type="PANTHER" id="PTHR24567">
    <property type="entry name" value="CRP FAMILY TRANSCRIPTIONAL REGULATORY PROTEIN"/>
    <property type="match status" value="1"/>
</dbReference>
<protein>
    <submittedName>
        <fullName evidence="2">Transcriptional regulator, Crp/Fnr family</fullName>
    </submittedName>
</protein>
<organism evidence="2 3">
    <name type="scientific">Cyanobacterium stanieri (strain ATCC 29140 / PCC 7202)</name>
    <dbReference type="NCBI Taxonomy" id="292563"/>
    <lineage>
        <taxon>Bacteria</taxon>
        <taxon>Bacillati</taxon>
        <taxon>Cyanobacteriota</taxon>
        <taxon>Cyanophyceae</taxon>
        <taxon>Oscillatoriophycideae</taxon>
        <taxon>Chroococcales</taxon>
        <taxon>Geminocystaceae</taxon>
        <taxon>Cyanobacterium</taxon>
    </lineage>
</organism>
<dbReference type="STRING" id="292563.Cyast_2822"/>
<gene>
    <name evidence="2" type="ordered locus">Cyast_2822</name>
</gene>
<dbReference type="InterPro" id="IPR018490">
    <property type="entry name" value="cNMP-bd_dom_sf"/>
</dbReference>
<dbReference type="SMART" id="SM00100">
    <property type="entry name" value="cNMP"/>
    <property type="match status" value="1"/>
</dbReference>
<dbReference type="eggNOG" id="COG0664">
    <property type="taxonomic scope" value="Bacteria"/>
</dbReference>
<dbReference type="CDD" id="cd00038">
    <property type="entry name" value="CAP_ED"/>
    <property type="match status" value="1"/>
</dbReference>
<keyword evidence="3" id="KW-1185">Reference proteome</keyword>
<reference evidence="3" key="1">
    <citation type="journal article" date="2013" name="Proc. Natl. Acad. Sci. U.S.A.">
        <title>Improving the coverage of the cyanobacterial phylum using diversity-driven genome sequencing.</title>
        <authorList>
            <person name="Shih P.M."/>
            <person name="Wu D."/>
            <person name="Latifi A."/>
            <person name="Axen S.D."/>
            <person name="Fewer D.P."/>
            <person name="Talla E."/>
            <person name="Calteau A."/>
            <person name="Cai F."/>
            <person name="Tandeau de Marsac N."/>
            <person name="Rippka R."/>
            <person name="Herdman M."/>
            <person name="Sivonen K."/>
            <person name="Coursin T."/>
            <person name="Laurent T."/>
            <person name="Goodwin L."/>
            <person name="Nolan M."/>
            <person name="Davenport K.W."/>
            <person name="Han C.S."/>
            <person name="Rubin E.M."/>
            <person name="Eisen J.A."/>
            <person name="Woyke T."/>
            <person name="Gugger M."/>
            <person name="Kerfeld C.A."/>
        </authorList>
    </citation>
    <scope>NUCLEOTIDE SEQUENCE [LARGE SCALE GENOMIC DNA]</scope>
    <source>
        <strain evidence="3">ATCC 29140 / PCC 7202</strain>
    </source>
</reference>
<dbReference type="SUPFAM" id="SSF51206">
    <property type="entry name" value="cAMP-binding domain-like"/>
    <property type="match status" value="1"/>
</dbReference>
<evidence type="ECO:0000313" key="3">
    <source>
        <dbReference type="Proteomes" id="UP000010483"/>
    </source>
</evidence>
<dbReference type="InterPro" id="IPR000595">
    <property type="entry name" value="cNMP-bd_dom"/>
</dbReference>
<dbReference type="Pfam" id="PF00027">
    <property type="entry name" value="cNMP_binding"/>
    <property type="match status" value="1"/>
</dbReference>
<dbReference type="GO" id="GO:0003700">
    <property type="term" value="F:DNA-binding transcription factor activity"/>
    <property type="evidence" value="ECO:0007669"/>
    <property type="project" value="TreeGrafter"/>
</dbReference>
<dbReference type="GO" id="GO:0005829">
    <property type="term" value="C:cytosol"/>
    <property type="evidence" value="ECO:0007669"/>
    <property type="project" value="TreeGrafter"/>
</dbReference>
<dbReference type="BioCyc" id="CSTA292563:G1353-2827-MONOMER"/>
<dbReference type="AlphaFoldDB" id="K9YRP3"/>
<dbReference type="HOGENOM" id="CLU_075053_16_4_3"/>
<dbReference type="InterPro" id="IPR050397">
    <property type="entry name" value="Env_Response_Regulators"/>
</dbReference>
<dbReference type="PROSITE" id="PS50042">
    <property type="entry name" value="CNMP_BINDING_3"/>
    <property type="match status" value="1"/>
</dbReference>
<sequence length="123" mass="13822">MLEPGDLANLFFNNLKITTVPAGTVIFRAEEKGSLMYTLIKGEVDLIVNDQVVETIFEHDVFGQGALVQPDHTRASTAIARTDCEMGELDREKFIFLVQETPFFALEVIRSLSTRLRKMKGES</sequence>
<proteinExistence type="predicted"/>
<dbReference type="Gene3D" id="2.60.120.10">
    <property type="entry name" value="Jelly Rolls"/>
    <property type="match status" value="1"/>
</dbReference>
<evidence type="ECO:0000313" key="2">
    <source>
        <dbReference type="EMBL" id="AFZ48763.1"/>
    </source>
</evidence>
<dbReference type="InterPro" id="IPR014710">
    <property type="entry name" value="RmlC-like_jellyroll"/>
</dbReference>
<accession>K9YRP3</accession>
<feature type="domain" description="Cyclic nucleotide-binding" evidence="1">
    <location>
        <begin position="11"/>
        <end position="101"/>
    </location>
</feature>
<dbReference type="Proteomes" id="UP000010483">
    <property type="component" value="Chromosome"/>
</dbReference>
<dbReference type="KEGG" id="csn:Cyast_2822"/>
<name>K9YRP3_CYASC</name>
<evidence type="ECO:0000259" key="1">
    <source>
        <dbReference type="PROSITE" id="PS50042"/>
    </source>
</evidence>